<sequence length="234" mass="23172">MKLRKIAGTAVFVIAALGLASGTSYADPASEPAPNTIQYESKLADKTVVTTLTGGIFAVTSDGTSIDVRDGSGKTVVTLPASFNLNNVNYPMTPVLENDNTTLKLTPVVDASKGRPVAVTPVASPLENQRAMETFATQFGIATAIGGFVGTAVGAVVGGLIGAAAAAGTCAVLLACVVTAIPLITGGAAIGGILGTIAVGGPALGIAAIDLVNTLIAPPGTTKWNYALPTAPPN</sequence>
<proteinExistence type="predicted"/>
<dbReference type="Proteomes" id="UP001609219">
    <property type="component" value="Unassembled WGS sequence"/>
</dbReference>
<accession>A0ABW7KPN6</accession>
<keyword evidence="6" id="KW-1185">Reference proteome</keyword>
<dbReference type="Proteomes" id="UP001609176">
    <property type="component" value="Unassembled WGS sequence"/>
</dbReference>
<evidence type="ECO:0000313" key="3">
    <source>
        <dbReference type="EMBL" id="MFH5229920.1"/>
    </source>
</evidence>
<feature type="chain" id="PRO_5045033759" evidence="1">
    <location>
        <begin position="27"/>
        <end position="234"/>
    </location>
</feature>
<dbReference type="RefSeq" id="WP_395125673.1">
    <property type="nucleotide sequence ID" value="NZ_JBIMSN010000061.1"/>
</dbReference>
<gene>
    <name evidence="4" type="ORF">ACHIPV_21420</name>
    <name evidence="3" type="ORF">ACHIRB_15255</name>
</gene>
<protein>
    <submittedName>
        <fullName evidence="4">Ammonium transporter</fullName>
    </submittedName>
</protein>
<evidence type="ECO:0000313" key="5">
    <source>
        <dbReference type="Proteomes" id="UP001609176"/>
    </source>
</evidence>
<evidence type="ECO:0000259" key="2">
    <source>
        <dbReference type="Pfam" id="PF26059"/>
    </source>
</evidence>
<reference evidence="5 6" key="1">
    <citation type="submission" date="2024-10" db="EMBL/GenBank/DDBJ databases">
        <authorList>
            <person name="Riesco R."/>
        </authorList>
    </citation>
    <scope>NUCLEOTIDE SEQUENCE [LARGE SCALE GENOMIC DNA]</scope>
    <source>
        <strain evidence="4 5">NCIMB 15448</strain>
        <strain evidence="3 6">NCIMB 15450</strain>
    </source>
</reference>
<evidence type="ECO:0000256" key="1">
    <source>
        <dbReference type="SAM" id="SignalP"/>
    </source>
</evidence>
<comment type="caution">
    <text evidence="4">The sequence shown here is derived from an EMBL/GenBank/DDBJ whole genome shotgun (WGS) entry which is preliminary data.</text>
</comment>
<feature type="signal peptide" evidence="1">
    <location>
        <begin position="1"/>
        <end position="26"/>
    </location>
</feature>
<organism evidence="4 5">
    <name type="scientific">Antrihabitans spumae</name>
    <dbReference type="NCBI Taxonomy" id="3373370"/>
    <lineage>
        <taxon>Bacteria</taxon>
        <taxon>Bacillati</taxon>
        <taxon>Actinomycetota</taxon>
        <taxon>Actinomycetes</taxon>
        <taxon>Mycobacteriales</taxon>
        <taxon>Nocardiaceae</taxon>
        <taxon>Antrihabitans</taxon>
    </lineage>
</organism>
<name>A0ABW7KPN6_9NOCA</name>
<dbReference type="EMBL" id="JBIMSP010000042">
    <property type="protein sequence ID" value="MFH5244410.1"/>
    <property type="molecule type" value="Genomic_DNA"/>
</dbReference>
<evidence type="ECO:0000313" key="4">
    <source>
        <dbReference type="EMBL" id="MFH5244410.1"/>
    </source>
</evidence>
<evidence type="ECO:0000313" key="6">
    <source>
        <dbReference type="Proteomes" id="UP001609219"/>
    </source>
</evidence>
<dbReference type="EMBL" id="JBIMSN010000061">
    <property type="protein sequence ID" value="MFH5229920.1"/>
    <property type="molecule type" value="Genomic_DNA"/>
</dbReference>
<dbReference type="Pfam" id="PF26059">
    <property type="entry name" value="DUF8020"/>
    <property type="match status" value="1"/>
</dbReference>
<keyword evidence="1" id="KW-0732">Signal</keyword>
<feature type="domain" description="DUF8020" evidence="2">
    <location>
        <begin position="37"/>
        <end position="108"/>
    </location>
</feature>
<dbReference type="InterPro" id="IPR058333">
    <property type="entry name" value="DUF8020"/>
</dbReference>